<dbReference type="RefSeq" id="WP_273737805.1">
    <property type="nucleotide sequence ID" value="NZ_JAQIVI010000098.1"/>
</dbReference>
<comment type="caution">
    <text evidence="3">The sequence shown here is derived from an EMBL/GenBank/DDBJ whole genome shotgun (WGS) entry which is preliminary data.</text>
</comment>
<accession>A0ABD5SHH4</accession>
<comment type="similarity">
    <text evidence="1">Belongs to the universal stress protein A family.</text>
</comment>
<dbReference type="SUPFAM" id="SSF52402">
    <property type="entry name" value="Adenine nucleotide alpha hydrolases-like"/>
    <property type="match status" value="2"/>
</dbReference>
<protein>
    <submittedName>
        <fullName evidence="3">Universal stress protein</fullName>
    </submittedName>
</protein>
<dbReference type="InterPro" id="IPR014729">
    <property type="entry name" value="Rossmann-like_a/b/a_fold"/>
</dbReference>
<dbReference type="PRINTS" id="PR01438">
    <property type="entry name" value="UNVRSLSTRESS"/>
</dbReference>
<sequence>MYQEILIATDGSELASVAAEQGLAVAEQLGANVHVLSIIDDGSHSGGVRDHRRDDFREAVERVADSAAERDVVAETAVRNGRPHREILAYADEHTVDLLVLGTHGRTGVRRWILGSVATSVLRESRRPVLTVSTTATDIPRRFDDVLVATDERHGADGAIDHGIALAEAYGATIHALYVVDDTVSRLPAVLEEFERQGSRATATVETRAATRGLDTIRAIERGVPHSEIVEYADARSIDLLVVGTEGRTGLDRLAFGSVSQRVVGSASVPVLTVRSVEER</sequence>
<dbReference type="PANTHER" id="PTHR46268:SF6">
    <property type="entry name" value="UNIVERSAL STRESS PROTEIN UP12"/>
    <property type="match status" value="1"/>
</dbReference>
<dbReference type="Pfam" id="PF00582">
    <property type="entry name" value="Usp"/>
    <property type="match status" value="2"/>
</dbReference>
<feature type="domain" description="UspA" evidence="2">
    <location>
        <begin position="143"/>
        <end position="275"/>
    </location>
</feature>
<reference evidence="3 4" key="1">
    <citation type="journal article" date="2019" name="Int. J. Syst. Evol. Microbiol.">
        <title>The Global Catalogue of Microorganisms (GCM) 10K type strain sequencing project: providing services to taxonomists for standard genome sequencing and annotation.</title>
        <authorList>
            <consortium name="The Broad Institute Genomics Platform"/>
            <consortium name="The Broad Institute Genome Sequencing Center for Infectious Disease"/>
            <person name="Wu L."/>
            <person name="Ma J."/>
        </authorList>
    </citation>
    <scope>NUCLEOTIDE SEQUENCE [LARGE SCALE GENOMIC DNA]</scope>
    <source>
        <strain evidence="3 4">LMG 29247</strain>
    </source>
</reference>
<dbReference type="PANTHER" id="PTHR46268">
    <property type="entry name" value="STRESS RESPONSE PROTEIN NHAX"/>
    <property type="match status" value="1"/>
</dbReference>
<feature type="domain" description="UspA" evidence="2">
    <location>
        <begin position="1"/>
        <end position="132"/>
    </location>
</feature>
<dbReference type="Proteomes" id="UP001596383">
    <property type="component" value="Unassembled WGS sequence"/>
</dbReference>
<dbReference type="InterPro" id="IPR006015">
    <property type="entry name" value="Universal_stress_UspA"/>
</dbReference>
<evidence type="ECO:0000313" key="3">
    <source>
        <dbReference type="EMBL" id="MFC6764745.1"/>
    </source>
</evidence>
<dbReference type="CDD" id="cd00293">
    <property type="entry name" value="USP-like"/>
    <property type="match status" value="2"/>
</dbReference>
<organism evidence="3 4">
    <name type="scientific">Natrinema soli</name>
    <dbReference type="NCBI Taxonomy" id="1930624"/>
    <lineage>
        <taxon>Archaea</taxon>
        <taxon>Methanobacteriati</taxon>
        <taxon>Methanobacteriota</taxon>
        <taxon>Stenosarchaea group</taxon>
        <taxon>Halobacteria</taxon>
        <taxon>Halobacteriales</taxon>
        <taxon>Natrialbaceae</taxon>
        <taxon>Natrinema</taxon>
    </lineage>
</organism>
<name>A0ABD5SHH4_9EURY</name>
<evidence type="ECO:0000256" key="1">
    <source>
        <dbReference type="ARBA" id="ARBA00008791"/>
    </source>
</evidence>
<dbReference type="EMBL" id="JBHSWV010000098">
    <property type="protein sequence ID" value="MFC6764745.1"/>
    <property type="molecule type" value="Genomic_DNA"/>
</dbReference>
<evidence type="ECO:0000259" key="2">
    <source>
        <dbReference type="Pfam" id="PF00582"/>
    </source>
</evidence>
<proteinExistence type="inferred from homology"/>
<evidence type="ECO:0000313" key="4">
    <source>
        <dbReference type="Proteomes" id="UP001596383"/>
    </source>
</evidence>
<gene>
    <name evidence="3" type="ORF">ACFQE6_06825</name>
</gene>
<keyword evidence="4" id="KW-1185">Reference proteome</keyword>
<dbReference type="InterPro" id="IPR006016">
    <property type="entry name" value="UspA"/>
</dbReference>
<dbReference type="Gene3D" id="3.40.50.620">
    <property type="entry name" value="HUPs"/>
    <property type="match status" value="2"/>
</dbReference>
<dbReference type="AlphaFoldDB" id="A0ABD5SHH4"/>